<evidence type="ECO:0000313" key="1">
    <source>
        <dbReference type="Ensembl" id="ENSORLP00000037098.1"/>
    </source>
</evidence>
<dbReference type="InParanoid" id="A0A3B3HZ43"/>
<dbReference type="Ensembl" id="ENSORLT00000031088.1">
    <property type="protein sequence ID" value="ENSORLP00000037098.1"/>
    <property type="gene ID" value="ENSORLG00000026829.1"/>
</dbReference>
<evidence type="ECO:0000313" key="2">
    <source>
        <dbReference type="Proteomes" id="UP000001038"/>
    </source>
</evidence>
<reference evidence="1 2" key="1">
    <citation type="journal article" date="2007" name="Nature">
        <title>The medaka draft genome and insights into vertebrate genome evolution.</title>
        <authorList>
            <person name="Kasahara M."/>
            <person name="Naruse K."/>
            <person name="Sasaki S."/>
            <person name="Nakatani Y."/>
            <person name="Qu W."/>
            <person name="Ahsan B."/>
            <person name="Yamada T."/>
            <person name="Nagayasu Y."/>
            <person name="Doi K."/>
            <person name="Kasai Y."/>
            <person name="Jindo T."/>
            <person name="Kobayashi D."/>
            <person name="Shimada A."/>
            <person name="Toyoda A."/>
            <person name="Kuroki Y."/>
            <person name="Fujiyama A."/>
            <person name="Sasaki T."/>
            <person name="Shimizu A."/>
            <person name="Asakawa S."/>
            <person name="Shimizu N."/>
            <person name="Hashimoto S."/>
            <person name="Yang J."/>
            <person name="Lee Y."/>
            <person name="Matsushima K."/>
            <person name="Sugano S."/>
            <person name="Sakaizumi M."/>
            <person name="Narita T."/>
            <person name="Ohishi K."/>
            <person name="Haga S."/>
            <person name="Ohta F."/>
            <person name="Nomoto H."/>
            <person name="Nogata K."/>
            <person name="Morishita T."/>
            <person name="Endo T."/>
            <person name="Shin-I T."/>
            <person name="Takeda H."/>
            <person name="Morishita S."/>
            <person name="Kohara Y."/>
        </authorList>
    </citation>
    <scope>NUCLEOTIDE SEQUENCE [LARGE SCALE GENOMIC DNA]</scope>
    <source>
        <strain evidence="1 2">Hd-rR</strain>
    </source>
</reference>
<dbReference type="Proteomes" id="UP000001038">
    <property type="component" value="Chromosome 16"/>
</dbReference>
<keyword evidence="2" id="KW-1185">Reference proteome</keyword>
<dbReference type="AlphaFoldDB" id="A0A3B3HZ43"/>
<dbReference type="Bgee" id="ENSORLG00000026829">
    <property type="expression patterns" value="Expressed in sexually immature organism and 8 other cell types or tissues"/>
</dbReference>
<organism evidence="1 2">
    <name type="scientific">Oryzias latipes</name>
    <name type="common">Japanese rice fish</name>
    <name type="synonym">Japanese killifish</name>
    <dbReference type="NCBI Taxonomy" id="8090"/>
    <lineage>
        <taxon>Eukaryota</taxon>
        <taxon>Metazoa</taxon>
        <taxon>Chordata</taxon>
        <taxon>Craniata</taxon>
        <taxon>Vertebrata</taxon>
        <taxon>Euteleostomi</taxon>
        <taxon>Actinopterygii</taxon>
        <taxon>Neopterygii</taxon>
        <taxon>Teleostei</taxon>
        <taxon>Neoteleostei</taxon>
        <taxon>Acanthomorphata</taxon>
        <taxon>Ovalentaria</taxon>
        <taxon>Atherinomorphae</taxon>
        <taxon>Beloniformes</taxon>
        <taxon>Adrianichthyidae</taxon>
        <taxon>Oryziinae</taxon>
        <taxon>Oryzias</taxon>
    </lineage>
</organism>
<sequence length="90" mass="10322">MNFEWTEKIFCNTDFLLCASFPHSALFSIFLPFRLQFGSPGSTSSWGFASLPLRAQHLQTHDVCKQPSRSQCARKSWEAHIRALSSRDWA</sequence>
<protein>
    <submittedName>
        <fullName evidence="1">Uncharacterized protein</fullName>
    </submittedName>
</protein>
<reference evidence="1" key="3">
    <citation type="submission" date="2025-09" db="UniProtKB">
        <authorList>
            <consortium name="Ensembl"/>
        </authorList>
    </citation>
    <scope>IDENTIFICATION</scope>
    <source>
        <strain evidence="1">Hd-rR</strain>
    </source>
</reference>
<proteinExistence type="predicted"/>
<reference evidence="1" key="2">
    <citation type="submission" date="2025-08" db="UniProtKB">
        <authorList>
            <consortium name="Ensembl"/>
        </authorList>
    </citation>
    <scope>IDENTIFICATION</scope>
    <source>
        <strain evidence="1">Hd-rR</strain>
    </source>
</reference>
<accession>A0A3B3HZ43</accession>
<name>A0A3B3HZ43_ORYLA</name>